<sequence>MARLATAGPHVVPVTFAVEGDVIVTAVDHKPKTTRRLRRLENIAADPRVSLLVDHYEENWEKLWWVRADGVARVVDEWPIDLLTAKYPQYREIPPDGPFIVIDVHLWRDWAALPD</sequence>
<evidence type="ECO:0000313" key="4">
    <source>
        <dbReference type="Proteomes" id="UP000308705"/>
    </source>
</evidence>
<dbReference type="GO" id="GO:0016627">
    <property type="term" value="F:oxidoreductase activity, acting on the CH-CH group of donors"/>
    <property type="evidence" value="ECO:0007669"/>
    <property type="project" value="TreeGrafter"/>
</dbReference>
<name>A0A4U3M8P8_9ACTN</name>
<protein>
    <submittedName>
        <fullName evidence="3">TIGR03668 family PPOX class F420-dependent oxidoreductase</fullName>
    </submittedName>
</protein>
<keyword evidence="4" id="KW-1185">Reference proteome</keyword>
<feature type="domain" description="Pyridoxamine 5'-phosphate oxidase N-terminal" evidence="2">
    <location>
        <begin position="2"/>
        <end position="110"/>
    </location>
</feature>
<dbReference type="InterPro" id="IPR052019">
    <property type="entry name" value="F420H2_bilvrd_red/Heme_oxyg"/>
</dbReference>
<dbReference type="SUPFAM" id="SSF50475">
    <property type="entry name" value="FMN-binding split barrel"/>
    <property type="match status" value="1"/>
</dbReference>
<dbReference type="EMBL" id="SZQA01000039">
    <property type="protein sequence ID" value="TKK83967.1"/>
    <property type="molecule type" value="Genomic_DNA"/>
</dbReference>
<dbReference type="GO" id="GO:0070967">
    <property type="term" value="F:coenzyme F420 binding"/>
    <property type="evidence" value="ECO:0007669"/>
    <property type="project" value="TreeGrafter"/>
</dbReference>
<dbReference type="InterPro" id="IPR019967">
    <property type="entry name" value="F420-dep_enz_PPOX_Rv0121"/>
</dbReference>
<dbReference type="AlphaFoldDB" id="A0A4U3M8P8"/>
<evidence type="ECO:0000256" key="1">
    <source>
        <dbReference type="ARBA" id="ARBA00023002"/>
    </source>
</evidence>
<organism evidence="3 4">
    <name type="scientific">Herbidospora galbida</name>
    <dbReference type="NCBI Taxonomy" id="2575442"/>
    <lineage>
        <taxon>Bacteria</taxon>
        <taxon>Bacillati</taxon>
        <taxon>Actinomycetota</taxon>
        <taxon>Actinomycetes</taxon>
        <taxon>Streptosporangiales</taxon>
        <taxon>Streptosporangiaceae</taxon>
        <taxon>Herbidospora</taxon>
    </lineage>
</organism>
<keyword evidence="1" id="KW-0560">Oxidoreductase</keyword>
<proteinExistence type="predicted"/>
<gene>
    <name evidence="3" type="ORF">FDA94_31890</name>
</gene>
<dbReference type="PANTHER" id="PTHR35176">
    <property type="entry name" value="HEME OXYGENASE HI_0854-RELATED"/>
    <property type="match status" value="1"/>
</dbReference>
<dbReference type="NCBIfam" id="TIGR03668">
    <property type="entry name" value="Rv0121_F420"/>
    <property type="match status" value="1"/>
</dbReference>
<dbReference type="Pfam" id="PF01243">
    <property type="entry name" value="PNPOx_N"/>
    <property type="match status" value="1"/>
</dbReference>
<dbReference type="GO" id="GO:0005829">
    <property type="term" value="C:cytosol"/>
    <property type="evidence" value="ECO:0007669"/>
    <property type="project" value="TreeGrafter"/>
</dbReference>
<dbReference type="PANTHER" id="PTHR35176:SF2">
    <property type="entry name" value="F420H(2)-DEPENDENT REDUCTASE RV1155"/>
    <property type="match status" value="1"/>
</dbReference>
<accession>A0A4U3M8P8</accession>
<comment type="caution">
    <text evidence="3">The sequence shown here is derived from an EMBL/GenBank/DDBJ whole genome shotgun (WGS) entry which is preliminary data.</text>
</comment>
<reference evidence="3 4" key="1">
    <citation type="submission" date="2019-04" db="EMBL/GenBank/DDBJ databases">
        <title>Herbidospora sp. NEAU-GS14.nov., a novel actinomycete isolated from soil.</title>
        <authorList>
            <person name="Han L."/>
        </authorList>
    </citation>
    <scope>NUCLEOTIDE SEQUENCE [LARGE SCALE GENOMIC DNA]</scope>
    <source>
        <strain evidence="3 4">NEAU-GS14</strain>
    </source>
</reference>
<dbReference type="InterPro" id="IPR012349">
    <property type="entry name" value="Split_barrel_FMN-bd"/>
</dbReference>
<evidence type="ECO:0000313" key="3">
    <source>
        <dbReference type="EMBL" id="TKK83967.1"/>
    </source>
</evidence>
<evidence type="ECO:0000259" key="2">
    <source>
        <dbReference type="Pfam" id="PF01243"/>
    </source>
</evidence>
<dbReference type="Proteomes" id="UP000308705">
    <property type="component" value="Unassembled WGS sequence"/>
</dbReference>
<dbReference type="Gene3D" id="2.30.110.10">
    <property type="entry name" value="Electron Transport, Fmn-binding Protein, Chain A"/>
    <property type="match status" value="1"/>
</dbReference>
<dbReference type="InterPro" id="IPR011576">
    <property type="entry name" value="Pyridox_Oxase_N"/>
</dbReference>
<dbReference type="RefSeq" id="WP_137250774.1">
    <property type="nucleotide sequence ID" value="NZ_SZQA01000039.1"/>
</dbReference>
<dbReference type="OrthoDB" id="9812086at2"/>